<gene>
    <name evidence="2" type="ORF">ENSA7_26180</name>
</gene>
<dbReference type="NCBIfam" id="NF041621">
    <property type="entry name" value="MXAN_5187_C_dom"/>
    <property type="match status" value="1"/>
</dbReference>
<comment type="caution">
    <text evidence="2">The sequence shown here is derived from an EMBL/GenBank/DDBJ whole genome shotgun (WGS) entry which is preliminary data.</text>
</comment>
<dbReference type="EMBL" id="PVNL01000051">
    <property type="protein sequence ID" value="PRQ07628.1"/>
    <property type="molecule type" value="Genomic_DNA"/>
</dbReference>
<feature type="compositionally biased region" description="Low complexity" evidence="1">
    <location>
        <begin position="134"/>
        <end position="149"/>
    </location>
</feature>
<evidence type="ECO:0000313" key="2">
    <source>
        <dbReference type="EMBL" id="PRQ07628.1"/>
    </source>
</evidence>
<evidence type="ECO:0000313" key="3">
    <source>
        <dbReference type="Proteomes" id="UP000238823"/>
    </source>
</evidence>
<feature type="region of interest" description="Disordered" evidence="1">
    <location>
        <begin position="99"/>
        <end position="155"/>
    </location>
</feature>
<protein>
    <submittedName>
        <fullName evidence="2">Uncharacterized protein</fullName>
    </submittedName>
</protein>
<accession>A0A2S9YRC7</accession>
<proteinExistence type="predicted"/>
<dbReference type="AlphaFoldDB" id="A0A2S9YRC7"/>
<evidence type="ECO:0000256" key="1">
    <source>
        <dbReference type="SAM" id="MobiDB-lite"/>
    </source>
</evidence>
<name>A0A2S9YRC7_9BACT</name>
<sequence>MDILDDLEEEIELLKVAYERYFNGVDRIPPRREHDAVKLHVRNIERMRGGVTALRFRTQTLKARIVTYEHYWTRILRQIEQGTFKRLLAVSARREHEAQRRRAEEEGSAAAQSGVRTVVDPNQSGVRPKLDRNAATASGTASGRGAASRQLPSGVDSREARDLFKQFVAAKKAAGESVSGLTYGRLVDKLAREVPKLQKKHGDEIRFEVDTSGGKVRLRARKRRSDQKAS</sequence>
<dbReference type="Proteomes" id="UP000238823">
    <property type="component" value="Unassembled WGS sequence"/>
</dbReference>
<organism evidence="2 3">
    <name type="scientific">Enhygromyxa salina</name>
    <dbReference type="NCBI Taxonomy" id="215803"/>
    <lineage>
        <taxon>Bacteria</taxon>
        <taxon>Pseudomonadati</taxon>
        <taxon>Myxococcota</taxon>
        <taxon>Polyangia</taxon>
        <taxon>Nannocystales</taxon>
        <taxon>Nannocystaceae</taxon>
        <taxon>Enhygromyxa</taxon>
    </lineage>
</organism>
<reference evidence="2 3" key="1">
    <citation type="submission" date="2018-03" db="EMBL/GenBank/DDBJ databases">
        <title>Draft Genome Sequences of the Obligatory Marine Myxobacteria Enhygromyxa salina SWB007.</title>
        <authorList>
            <person name="Poehlein A."/>
            <person name="Moghaddam J.A."/>
            <person name="Harms H."/>
            <person name="Alanjari M."/>
            <person name="Koenig G.M."/>
            <person name="Daniel R."/>
            <person name="Schaeberle T.F."/>
        </authorList>
    </citation>
    <scope>NUCLEOTIDE SEQUENCE [LARGE SCALE GENOMIC DNA]</scope>
    <source>
        <strain evidence="2 3">SWB007</strain>
    </source>
</reference>